<keyword evidence="11 12" id="KW-0472">Membrane</keyword>
<proteinExistence type="inferred from homology"/>
<dbReference type="PANTHER" id="PTHR30070">
    <property type="entry name" value="HEME EXPORTER PROTEIN B"/>
    <property type="match status" value="1"/>
</dbReference>
<feature type="transmembrane region" description="Helical" evidence="12">
    <location>
        <begin position="165"/>
        <end position="185"/>
    </location>
</feature>
<evidence type="ECO:0000256" key="2">
    <source>
        <dbReference type="ARBA" id="ARBA00004429"/>
    </source>
</evidence>
<dbReference type="InterPro" id="IPR003544">
    <property type="entry name" value="Cyt_c_biogenesis_CcmB"/>
</dbReference>
<evidence type="ECO:0000256" key="11">
    <source>
        <dbReference type="ARBA" id="ARBA00023136"/>
    </source>
</evidence>
<dbReference type="GO" id="GO:0005886">
    <property type="term" value="C:plasma membrane"/>
    <property type="evidence" value="ECO:0007669"/>
    <property type="project" value="UniProtKB-SubCell"/>
</dbReference>
<keyword evidence="5" id="KW-0813">Transport</keyword>
<dbReference type="PANTHER" id="PTHR30070:SF1">
    <property type="entry name" value="CYTOCHROME C BIOGENESIS B-RELATED"/>
    <property type="match status" value="1"/>
</dbReference>
<evidence type="ECO:0000256" key="1">
    <source>
        <dbReference type="ARBA" id="ARBA00002442"/>
    </source>
</evidence>
<dbReference type="Proteomes" id="UP000291831">
    <property type="component" value="Unassembled WGS sequence"/>
</dbReference>
<name>A0A8B3S6K7_9EURY</name>
<dbReference type="GO" id="GO:0017004">
    <property type="term" value="P:cytochrome complex assembly"/>
    <property type="evidence" value="ECO:0007669"/>
    <property type="project" value="UniProtKB-KW"/>
</dbReference>
<evidence type="ECO:0000256" key="6">
    <source>
        <dbReference type="ARBA" id="ARBA00022475"/>
    </source>
</evidence>
<dbReference type="AlphaFoldDB" id="A0A8B3S6K7"/>
<evidence type="ECO:0000256" key="12">
    <source>
        <dbReference type="SAM" id="Phobius"/>
    </source>
</evidence>
<evidence type="ECO:0000313" key="13">
    <source>
        <dbReference type="EMBL" id="RZB32896.1"/>
    </source>
</evidence>
<dbReference type="EMBL" id="RPGO01000004">
    <property type="protein sequence ID" value="RZB32896.1"/>
    <property type="molecule type" value="Genomic_DNA"/>
</dbReference>
<organism evidence="13 14">
    <name type="scientific">Candidatus Argoarchaeum ethanivorans</name>
    <dbReference type="NCBI Taxonomy" id="2608793"/>
    <lineage>
        <taxon>Archaea</taxon>
        <taxon>Methanobacteriati</taxon>
        <taxon>Methanobacteriota</taxon>
        <taxon>Stenosarchaea group</taxon>
        <taxon>Methanomicrobia</taxon>
        <taxon>Methanosarcinales</taxon>
        <taxon>Methanosarcinales incertae sedis</taxon>
        <taxon>GOM Arc I cluster</taxon>
        <taxon>Candidatus Argoarchaeum</taxon>
    </lineage>
</organism>
<keyword evidence="7" id="KW-0997">Cell inner membrane</keyword>
<evidence type="ECO:0000256" key="5">
    <source>
        <dbReference type="ARBA" id="ARBA00022448"/>
    </source>
</evidence>
<evidence type="ECO:0000256" key="7">
    <source>
        <dbReference type="ARBA" id="ARBA00022519"/>
    </source>
</evidence>
<protein>
    <recommendedName>
        <fullName evidence="4">Heme exporter protein B</fullName>
    </recommendedName>
</protein>
<gene>
    <name evidence="13" type="ORF">AEth_00242</name>
</gene>
<dbReference type="GO" id="GO:0015232">
    <property type="term" value="F:heme transmembrane transporter activity"/>
    <property type="evidence" value="ECO:0007669"/>
    <property type="project" value="InterPro"/>
</dbReference>
<dbReference type="Pfam" id="PF03379">
    <property type="entry name" value="CcmB"/>
    <property type="match status" value="1"/>
</dbReference>
<comment type="caution">
    <text evidence="13">The sequence shown here is derived from an EMBL/GenBank/DDBJ whole genome shotgun (WGS) entry which is preliminary data.</text>
</comment>
<keyword evidence="8 12" id="KW-0812">Transmembrane</keyword>
<feature type="transmembrane region" description="Helical" evidence="12">
    <location>
        <begin position="131"/>
        <end position="153"/>
    </location>
</feature>
<comment type="similarity">
    <text evidence="3">Belongs to the CcmB/CycW/HelB family.</text>
</comment>
<dbReference type="GO" id="GO:1903607">
    <property type="term" value="P:cytochrome c biosynthetic process"/>
    <property type="evidence" value="ECO:0007669"/>
    <property type="project" value="TreeGrafter"/>
</dbReference>
<accession>A0A8B3S6K7</accession>
<feature type="transmembrane region" description="Helical" evidence="12">
    <location>
        <begin position="24"/>
        <end position="45"/>
    </location>
</feature>
<comment type="subcellular location">
    <subcellularLocation>
        <location evidence="2">Cell inner membrane</location>
        <topology evidence="2">Multi-pass membrane protein</topology>
    </subcellularLocation>
</comment>
<evidence type="ECO:0000256" key="3">
    <source>
        <dbReference type="ARBA" id="ARBA00010544"/>
    </source>
</evidence>
<feature type="transmembrane region" description="Helical" evidence="12">
    <location>
        <begin position="51"/>
        <end position="72"/>
    </location>
</feature>
<evidence type="ECO:0000313" key="14">
    <source>
        <dbReference type="Proteomes" id="UP000291831"/>
    </source>
</evidence>
<sequence length="226" mass="25220">MIVNHALHIAYKDLKTEFRTKQMLNSMIIFSLLVIIIFSFSFADFLTDQDLITMVAPGILWISFLFAGMLGLSRSFAGEKEEGCLDGLKLCPCERTSLFQGKVVSSTVLMFIMELFTIPLFIILFDYTITGIPLLVLVILLGTLGFMFVGTLLSALTVNTRTREILLPVLIFPVIIPVIISSVTATSKILTGVGFANITEEIQILVIYDIIFFIVAQLVFEYVIED</sequence>
<evidence type="ECO:0000256" key="4">
    <source>
        <dbReference type="ARBA" id="ARBA00016452"/>
    </source>
</evidence>
<keyword evidence="9" id="KW-0201">Cytochrome c-type biogenesis</keyword>
<evidence type="ECO:0000256" key="8">
    <source>
        <dbReference type="ARBA" id="ARBA00022692"/>
    </source>
</evidence>
<dbReference type="PRINTS" id="PR01414">
    <property type="entry name" value="CCMBBIOGNSIS"/>
</dbReference>
<dbReference type="PIRSF" id="PIRSF002764">
    <property type="entry name" value="CcmB"/>
    <property type="match status" value="1"/>
</dbReference>
<dbReference type="InterPro" id="IPR026031">
    <property type="entry name" value="Cyt_c_CcmB_bac"/>
</dbReference>
<evidence type="ECO:0000256" key="10">
    <source>
        <dbReference type="ARBA" id="ARBA00022989"/>
    </source>
</evidence>
<comment type="function">
    <text evidence="1">Required for the export of heme to the periplasm for the biogenesis of c-type cytochromes.</text>
</comment>
<reference evidence="14" key="1">
    <citation type="submission" date="2019-01" db="EMBL/GenBank/DDBJ databases">
        <title>Anaerobic oxidation of ethane by archaea from a marine hydrocarbon seep.</title>
        <authorList>
            <person name="Musat F."/>
        </authorList>
    </citation>
    <scope>NUCLEOTIDE SEQUENCE [LARGE SCALE GENOMIC DNA]</scope>
</reference>
<feature type="transmembrane region" description="Helical" evidence="12">
    <location>
        <begin position="103"/>
        <end position="125"/>
    </location>
</feature>
<evidence type="ECO:0000256" key="9">
    <source>
        <dbReference type="ARBA" id="ARBA00022748"/>
    </source>
</evidence>
<feature type="transmembrane region" description="Helical" evidence="12">
    <location>
        <begin position="205"/>
        <end position="224"/>
    </location>
</feature>
<keyword evidence="6" id="KW-1003">Cell membrane</keyword>
<keyword evidence="10 12" id="KW-1133">Transmembrane helix</keyword>